<protein>
    <submittedName>
        <fullName evidence="2">Uncharacterized protein</fullName>
    </submittedName>
</protein>
<gene>
    <name evidence="2" type="ORF">NK6_5681</name>
</gene>
<dbReference type="Proteomes" id="UP000063308">
    <property type="component" value="Chromosome"/>
</dbReference>
<organism evidence="2 3">
    <name type="scientific">Bradyrhizobium diazoefficiens</name>
    <dbReference type="NCBI Taxonomy" id="1355477"/>
    <lineage>
        <taxon>Bacteria</taxon>
        <taxon>Pseudomonadati</taxon>
        <taxon>Pseudomonadota</taxon>
        <taxon>Alphaproteobacteria</taxon>
        <taxon>Hyphomicrobiales</taxon>
        <taxon>Nitrobacteraceae</taxon>
        <taxon>Bradyrhizobium</taxon>
    </lineage>
</organism>
<feature type="compositionally biased region" description="Low complexity" evidence="1">
    <location>
        <begin position="37"/>
        <end position="51"/>
    </location>
</feature>
<feature type="region of interest" description="Disordered" evidence="1">
    <location>
        <begin position="1"/>
        <end position="51"/>
    </location>
</feature>
<evidence type="ECO:0000313" key="3">
    <source>
        <dbReference type="Proteomes" id="UP000063308"/>
    </source>
</evidence>
<dbReference type="AlphaFoldDB" id="A0A0E4BSF6"/>
<dbReference type="EMBL" id="AP014685">
    <property type="protein sequence ID" value="BAR58838.1"/>
    <property type="molecule type" value="Genomic_DNA"/>
</dbReference>
<evidence type="ECO:0000313" key="2">
    <source>
        <dbReference type="EMBL" id="BAR58838.1"/>
    </source>
</evidence>
<accession>A0A0E4BSF6</accession>
<reference evidence="2 3" key="1">
    <citation type="submission" date="2014-11" db="EMBL/GenBank/DDBJ databases">
        <title>Symbiosis island explosion on the genome of extra-slow-growing strains of soybean bradyrhizobia with massive insertion sequences.</title>
        <authorList>
            <person name="Iida T."/>
            <person name="Minamisawa K."/>
        </authorList>
    </citation>
    <scope>NUCLEOTIDE SEQUENCE [LARGE SCALE GENOMIC DNA]</scope>
    <source>
        <strain evidence="2 3">NK6</strain>
    </source>
</reference>
<feature type="compositionally biased region" description="Pro residues" evidence="1">
    <location>
        <begin position="1"/>
        <end position="10"/>
    </location>
</feature>
<evidence type="ECO:0000256" key="1">
    <source>
        <dbReference type="SAM" id="MobiDB-lite"/>
    </source>
</evidence>
<proteinExistence type="predicted"/>
<sequence>MQAAVEPPPNVDGWDALVCPSPLVGEGGSPRSGETGEGSASASRSSSCGRG</sequence>
<name>A0A0E4BSF6_9BRAD</name>